<comment type="subcellular location">
    <subcellularLocation>
        <location evidence="1 10">Endoplasmic reticulum membrane</location>
        <topology evidence="1 10">Multi-pass membrane protein</topology>
    </subcellularLocation>
</comment>
<evidence type="ECO:0000256" key="2">
    <source>
        <dbReference type="ARBA" id="ARBA00004922"/>
    </source>
</evidence>
<feature type="transmembrane region" description="Helical" evidence="10">
    <location>
        <begin position="467"/>
        <end position="488"/>
    </location>
</feature>
<keyword evidence="10" id="KW-0813">Transport</keyword>
<dbReference type="KEGG" id="cne:CNB02080"/>
<proteinExistence type="inferred from homology"/>
<comment type="similarity">
    <text evidence="3 10">Belongs to the RFT1 family.</text>
</comment>
<feature type="transmembrane region" description="Helical" evidence="10">
    <location>
        <begin position="428"/>
        <end position="446"/>
    </location>
</feature>
<dbReference type="GO" id="GO:0005789">
    <property type="term" value="C:endoplasmic reticulum membrane"/>
    <property type="evidence" value="ECO:0000318"/>
    <property type="project" value="GO_Central"/>
</dbReference>
<evidence type="ECO:0000256" key="1">
    <source>
        <dbReference type="ARBA" id="ARBA00004477"/>
    </source>
</evidence>
<dbReference type="AlphaFoldDB" id="Q5KMD5"/>
<comment type="caution">
    <text evidence="10">Lacks conserved residue(s) required for the propagation of feature annotation.</text>
</comment>
<dbReference type="OMA" id="QANCINI"/>
<keyword evidence="12" id="KW-1185">Reference proteome</keyword>
<evidence type="ECO:0000256" key="3">
    <source>
        <dbReference type="ARBA" id="ARBA00010288"/>
    </source>
</evidence>
<evidence type="ECO:0000313" key="11">
    <source>
        <dbReference type="EMBL" id="AAW41702.1"/>
    </source>
</evidence>
<organism evidence="11 12">
    <name type="scientific">Cryptococcus deneoformans (strain JEC21 / ATCC MYA-565)</name>
    <name type="common">Cryptococcus neoformans var. neoformans serotype D</name>
    <dbReference type="NCBI Taxonomy" id="214684"/>
    <lineage>
        <taxon>Eukaryota</taxon>
        <taxon>Fungi</taxon>
        <taxon>Dikarya</taxon>
        <taxon>Basidiomycota</taxon>
        <taxon>Agaricomycotina</taxon>
        <taxon>Tremellomycetes</taxon>
        <taxon>Tremellales</taxon>
        <taxon>Cryptococcaceae</taxon>
        <taxon>Cryptococcus</taxon>
        <taxon>Cryptococcus neoformans species complex</taxon>
    </lineage>
</organism>
<feature type="transmembrane region" description="Helical" evidence="10">
    <location>
        <begin position="317"/>
        <end position="339"/>
    </location>
</feature>
<dbReference type="OrthoDB" id="9979195at2759"/>
<dbReference type="HOGENOM" id="CLU_023360_3_1_1"/>
<keyword evidence="4 10" id="KW-0812">Transmembrane</keyword>
<dbReference type="RefSeq" id="XP_569009.1">
    <property type="nucleotide sequence ID" value="XM_569009.2"/>
</dbReference>
<reference evidence="11 12" key="1">
    <citation type="journal article" date="2005" name="Science">
        <title>The genome of the basidiomycetous yeast and human pathogen Cryptococcus neoformans.</title>
        <authorList>
            <person name="Loftus B.J."/>
            <person name="Fung E."/>
            <person name="Roncaglia P."/>
            <person name="Rowley D."/>
            <person name="Amedeo P."/>
            <person name="Bruno D."/>
            <person name="Vamathevan J."/>
            <person name="Miranda M."/>
            <person name="Anderson I.J."/>
            <person name="Fraser J.A."/>
            <person name="Allen J.E."/>
            <person name="Bosdet I.E."/>
            <person name="Brent M.R."/>
            <person name="Chiu R."/>
            <person name="Doering T.L."/>
            <person name="Donlin M.J."/>
            <person name="D'Souza C.A."/>
            <person name="Fox D.S."/>
            <person name="Grinberg V."/>
            <person name="Fu J."/>
            <person name="Fukushima M."/>
            <person name="Haas B.J."/>
            <person name="Huang J.C."/>
            <person name="Janbon G."/>
            <person name="Jones S.J."/>
            <person name="Koo H.L."/>
            <person name="Krzywinski M.I."/>
            <person name="Kwon-Chung J.K."/>
            <person name="Lengeler K.B."/>
            <person name="Maiti R."/>
            <person name="Marra M.A."/>
            <person name="Marra R.E."/>
            <person name="Mathewson C.A."/>
            <person name="Mitchell T.G."/>
            <person name="Pertea M."/>
            <person name="Riggs F.R."/>
            <person name="Salzberg S.L."/>
            <person name="Schein J.E."/>
            <person name="Shvartsbeyn A."/>
            <person name="Shin H."/>
            <person name="Shumway M."/>
            <person name="Specht C.A."/>
            <person name="Suh B.B."/>
            <person name="Tenney A."/>
            <person name="Utterback T.R."/>
            <person name="Wickes B.L."/>
            <person name="Wortman J.R."/>
            <person name="Wye N.H."/>
            <person name="Kronstad J.W."/>
            <person name="Lodge J.K."/>
            <person name="Heitman J."/>
            <person name="Davis R.W."/>
            <person name="Fraser C.M."/>
            <person name="Hyman R.W."/>
        </authorList>
    </citation>
    <scope>NUCLEOTIDE SEQUENCE [LARGE SCALE GENOMIC DNA]</scope>
    <source>
        <strain evidence="12">JEC21 / ATCC MYA-565</strain>
    </source>
</reference>
<dbReference type="GeneID" id="3256058"/>
<dbReference type="Pfam" id="PF04506">
    <property type="entry name" value="Rft-1"/>
    <property type="match status" value="1"/>
</dbReference>
<name>Q5KMD5_CRYD1</name>
<keyword evidence="5 10" id="KW-0256">Endoplasmic reticulum</keyword>
<evidence type="ECO:0000313" key="12">
    <source>
        <dbReference type="Proteomes" id="UP000002149"/>
    </source>
</evidence>
<evidence type="ECO:0000256" key="7">
    <source>
        <dbReference type="ARBA" id="ARBA00023136"/>
    </source>
</evidence>
<evidence type="ECO:0000256" key="4">
    <source>
        <dbReference type="ARBA" id="ARBA00022692"/>
    </source>
</evidence>
<evidence type="ECO:0000256" key="8">
    <source>
        <dbReference type="ARBA" id="ARBA00044793"/>
    </source>
</evidence>
<gene>
    <name evidence="11" type="ordered locus">CNB02080</name>
</gene>
<dbReference type="InParanoid" id="Q5KMD5"/>
<evidence type="ECO:0000256" key="6">
    <source>
        <dbReference type="ARBA" id="ARBA00022989"/>
    </source>
</evidence>
<dbReference type="PANTHER" id="PTHR13117:SF5">
    <property type="entry name" value="PROTEIN RFT1 HOMOLOG"/>
    <property type="match status" value="1"/>
</dbReference>
<dbReference type="GO" id="GO:0034203">
    <property type="term" value="P:glycolipid translocation"/>
    <property type="evidence" value="ECO:0000318"/>
    <property type="project" value="GO_Central"/>
</dbReference>
<dbReference type="PANTHER" id="PTHR13117">
    <property type="entry name" value="ENDOPLASMIC RETICULUM MULTISPAN TRANSMEMBRANE PROTEIN-RELATED"/>
    <property type="match status" value="1"/>
</dbReference>
<comment type="pathway">
    <text evidence="2">Protein modification; protein glycosylation.</text>
</comment>
<feature type="transmembrane region" description="Helical" evidence="10">
    <location>
        <begin position="388"/>
        <end position="408"/>
    </location>
</feature>
<sequence length="536" mass="58225">MTTPPSTLPASNPLLTARSLVLLQLLSRILTFTLNQSLLRLASPSVFGTAAIQFDLVCSSILFLSREGIRNALLRKSDVEVEPKSQAQIHALSIAPLQLGMVVAPLITGLYLWSSSQSTTSQQGFHLSLILYVASALIELSIEPCYIQVHRSSPPKINVRVQAEGGMAIVKAIVTVTSLVGLGEGRALISFALGQVAGAIWLAVLYIKEFDWNVKSLVSAQKVAGQPRFDADTLSLAVANTGQSLIKHVLTEADRLAVARISPLDDQGGYAVAMNYGSLIARIVFQPFEESLLLYYSNSLSSAATLPLFTFTIRLSLYLSTIIQAFVPPLFPAISSLLLPRQYRDTSASSILSLYLKLYIPCLSLNGVAEAFHTASADPGEVKRQVRWMVASSGVFAGTLFVLTHLPPHYISTNGGSYQLLTPNTEECLVLASCAAMVIRIVYALCHAKRCFLLRKPNLRWLSLLPSVKIMSWACLVRVVLGLLAASGRWERGWKEWAELIGVGGLMGLATLGFIAQAEVGHMKDLRKVMKAEKSE</sequence>
<dbReference type="Proteomes" id="UP000002149">
    <property type="component" value="Chromosome 2"/>
</dbReference>
<evidence type="ECO:0000256" key="10">
    <source>
        <dbReference type="RuleBase" id="RU365067"/>
    </source>
</evidence>
<accession>Q55XK0</accession>
<dbReference type="eggNOG" id="KOG2864">
    <property type="taxonomic scope" value="Eukaryota"/>
</dbReference>
<dbReference type="InterPro" id="IPR007594">
    <property type="entry name" value="RFT1"/>
</dbReference>
<dbReference type="GO" id="GO:0006488">
    <property type="term" value="P:dolichol-linked oligosaccharide biosynthetic process"/>
    <property type="evidence" value="ECO:0007669"/>
    <property type="project" value="InterPro"/>
</dbReference>
<dbReference type="PaxDb" id="214684-Q5KMD5"/>
<keyword evidence="7 10" id="KW-0472">Membrane</keyword>
<keyword evidence="6 10" id="KW-1133">Transmembrane helix</keyword>
<dbReference type="STRING" id="214684.Q5KMD5"/>
<dbReference type="VEuPathDB" id="FungiDB:CNB02080"/>
<dbReference type="FunCoup" id="Q5KMD5">
    <property type="interactions" value="306"/>
</dbReference>
<accession>Q5KMD5</accession>
<evidence type="ECO:0000256" key="5">
    <source>
        <dbReference type="ARBA" id="ARBA00022824"/>
    </source>
</evidence>
<comment type="function">
    <text evidence="9 10">Intramembrane glycolipid transporter that operates in the biosynthetic pathway of dolichol-linked oligosaccharides, the glycan precursors employed in protein asparagine (N)-glycosylation. The sequential addition of sugars to dolichol pyrophosphate produces dolichol-linked oligosaccharides containing fourteen sugars, including two GlcNAcs, nine mannoses and three glucoses. Once assembled, the oligosaccharide is transferred from the lipid to nascent proteins by oligosaccharyltransferases. The assembly of dolichol-linked oligosaccharides begins on the cytosolic side of the endoplasmic reticulum membrane and finishes in its lumen. RFT1 could mediate the translocation of the cytosolically oriented intermediate DolPP-GlcNAc2Man5, produced by ALG11, into the ER lumen where dolichol-linked oligosaccharides assembly continues. However, the intramembrane lipid transporter activity could not be confirmed in vitro.</text>
</comment>
<dbReference type="EMBL" id="AE017342">
    <property type="protein sequence ID" value="AAW41702.1"/>
    <property type="molecule type" value="Genomic_DNA"/>
</dbReference>
<feature type="transmembrane region" description="Helical" evidence="10">
    <location>
        <begin position="500"/>
        <end position="521"/>
    </location>
</feature>
<evidence type="ECO:0000256" key="9">
    <source>
        <dbReference type="ARBA" id="ARBA00045912"/>
    </source>
</evidence>
<protein>
    <recommendedName>
        <fullName evidence="8 10">Man(5)GlcNAc(2)-PP-dolichol translocation protein RFT1</fullName>
    </recommendedName>
</protein>